<name>X0XW07_9ZZZZ</name>
<proteinExistence type="predicted"/>
<dbReference type="EMBL" id="BARS01040947">
    <property type="protein sequence ID" value="GAG40773.1"/>
    <property type="molecule type" value="Genomic_DNA"/>
</dbReference>
<gene>
    <name evidence="1" type="ORF">S01H1_62347</name>
</gene>
<accession>X0XW07</accession>
<organism evidence="1">
    <name type="scientific">marine sediment metagenome</name>
    <dbReference type="NCBI Taxonomy" id="412755"/>
    <lineage>
        <taxon>unclassified sequences</taxon>
        <taxon>metagenomes</taxon>
        <taxon>ecological metagenomes</taxon>
    </lineage>
</organism>
<evidence type="ECO:0000313" key="1">
    <source>
        <dbReference type="EMBL" id="GAG40773.1"/>
    </source>
</evidence>
<reference evidence="1" key="1">
    <citation type="journal article" date="2014" name="Front. Microbiol.">
        <title>High frequency of phylogenetically diverse reductive dehalogenase-homologous genes in deep subseafloor sedimentary metagenomes.</title>
        <authorList>
            <person name="Kawai M."/>
            <person name="Futagami T."/>
            <person name="Toyoda A."/>
            <person name="Takaki Y."/>
            <person name="Nishi S."/>
            <person name="Hori S."/>
            <person name="Arai W."/>
            <person name="Tsubouchi T."/>
            <person name="Morono Y."/>
            <person name="Uchiyama I."/>
            <person name="Ito T."/>
            <person name="Fujiyama A."/>
            <person name="Inagaki F."/>
            <person name="Takami H."/>
        </authorList>
    </citation>
    <scope>NUCLEOTIDE SEQUENCE</scope>
    <source>
        <strain evidence="1">Expedition CK06-06</strain>
    </source>
</reference>
<comment type="caution">
    <text evidence="1">The sequence shown here is derived from an EMBL/GenBank/DDBJ whole genome shotgun (WGS) entry which is preliminary data.</text>
</comment>
<protein>
    <submittedName>
        <fullName evidence="1">Uncharacterized protein</fullName>
    </submittedName>
</protein>
<sequence length="41" mass="5064">YFFNFKTKLRITNNEWHTTIINKKKLNEILSKTFIKKLVSY</sequence>
<dbReference type="AlphaFoldDB" id="X0XW07"/>
<feature type="non-terminal residue" evidence="1">
    <location>
        <position position="1"/>
    </location>
</feature>